<dbReference type="PROSITE" id="PS00463">
    <property type="entry name" value="ZN2_CY6_FUNGAL_1"/>
    <property type="match status" value="1"/>
</dbReference>
<name>A0A369K2B0_HYPMA</name>
<evidence type="ECO:0000313" key="5">
    <source>
        <dbReference type="EMBL" id="RDB28769.1"/>
    </source>
</evidence>
<proteinExistence type="predicted"/>
<dbReference type="InterPro" id="IPR050987">
    <property type="entry name" value="AtrR-like"/>
</dbReference>
<dbReference type="GO" id="GO:0000981">
    <property type="term" value="F:DNA-binding transcription factor activity, RNA polymerase II-specific"/>
    <property type="evidence" value="ECO:0007669"/>
    <property type="project" value="InterPro"/>
</dbReference>
<feature type="region of interest" description="Disordered" evidence="3">
    <location>
        <begin position="753"/>
        <end position="801"/>
    </location>
</feature>
<evidence type="ECO:0000256" key="3">
    <source>
        <dbReference type="SAM" id="MobiDB-lite"/>
    </source>
</evidence>
<dbReference type="PANTHER" id="PTHR46910">
    <property type="entry name" value="TRANSCRIPTION FACTOR PDR1"/>
    <property type="match status" value="1"/>
</dbReference>
<dbReference type="SMART" id="SM00906">
    <property type="entry name" value="Fungal_trans"/>
    <property type="match status" value="1"/>
</dbReference>
<dbReference type="InterPro" id="IPR036864">
    <property type="entry name" value="Zn2-C6_fun-type_DNA-bd_sf"/>
</dbReference>
<comment type="caution">
    <text evidence="5">The sequence shown here is derived from an EMBL/GenBank/DDBJ whole genome shotgun (WGS) entry which is preliminary data.</text>
</comment>
<dbReference type="SUPFAM" id="SSF57701">
    <property type="entry name" value="Zn2/Cys6 DNA-binding domain"/>
    <property type="match status" value="1"/>
</dbReference>
<keyword evidence="2" id="KW-0539">Nucleus</keyword>
<keyword evidence="6" id="KW-1185">Reference proteome</keyword>
<dbReference type="GO" id="GO:0003677">
    <property type="term" value="F:DNA binding"/>
    <property type="evidence" value="ECO:0007669"/>
    <property type="project" value="InterPro"/>
</dbReference>
<feature type="region of interest" description="Disordered" evidence="3">
    <location>
        <begin position="658"/>
        <end position="737"/>
    </location>
</feature>
<dbReference type="PROSITE" id="PS50048">
    <property type="entry name" value="ZN2_CY6_FUNGAL_2"/>
    <property type="match status" value="1"/>
</dbReference>
<dbReference type="Pfam" id="PF04082">
    <property type="entry name" value="Fungal_trans"/>
    <property type="match status" value="1"/>
</dbReference>
<dbReference type="EMBL" id="LUEZ02000010">
    <property type="protein sequence ID" value="RDB28769.1"/>
    <property type="molecule type" value="Genomic_DNA"/>
</dbReference>
<dbReference type="AlphaFoldDB" id="A0A369K2B0"/>
<keyword evidence="1" id="KW-0479">Metal-binding</keyword>
<dbReference type="OrthoDB" id="4456959at2759"/>
<dbReference type="GO" id="GO:0008270">
    <property type="term" value="F:zinc ion binding"/>
    <property type="evidence" value="ECO:0007669"/>
    <property type="project" value="InterPro"/>
</dbReference>
<feature type="compositionally biased region" description="Acidic residues" evidence="3">
    <location>
        <begin position="1"/>
        <end position="10"/>
    </location>
</feature>
<gene>
    <name evidence="5" type="primary">ASG1_1</name>
    <name evidence="5" type="ORF">Hypma_014960</name>
</gene>
<dbReference type="Pfam" id="PF00172">
    <property type="entry name" value="Zn_clus"/>
    <property type="match status" value="1"/>
</dbReference>
<feature type="domain" description="Zn(2)-C6 fungal-type" evidence="4">
    <location>
        <begin position="26"/>
        <end position="59"/>
    </location>
</feature>
<dbReference type="Proteomes" id="UP000076154">
    <property type="component" value="Unassembled WGS sequence"/>
</dbReference>
<protein>
    <submittedName>
        <fullName evidence="5">Activator of stress genes 1</fullName>
    </submittedName>
</protein>
<evidence type="ECO:0000313" key="6">
    <source>
        <dbReference type="Proteomes" id="UP000076154"/>
    </source>
</evidence>
<dbReference type="SMART" id="SM00066">
    <property type="entry name" value="GAL4"/>
    <property type="match status" value="1"/>
</dbReference>
<reference evidence="5" key="1">
    <citation type="submission" date="2018-04" db="EMBL/GenBank/DDBJ databases">
        <title>Whole genome sequencing of Hypsizygus marmoreus.</title>
        <authorList>
            <person name="Choi I.-G."/>
            <person name="Min B."/>
            <person name="Kim J.-G."/>
            <person name="Kim S."/>
            <person name="Oh Y.-L."/>
            <person name="Kong W.-S."/>
            <person name="Park H."/>
            <person name="Jeong J."/>
            <person name="Song E.-S."/>
        </authorList>
    </citation>
    <scope>NUCLEOTIDE SEQUENCE [LARGE SCALE GENOMIC DNA]</scope>
    <source>
        <strain evidence="5">51987-8</strain>
    </source>
</reference>
<evidence type="ECO:0000256" key="1">
    <source>
        <dbReference type="ARBA" id="ARBA00022723"/>
    </source>
</evidence>
<dbReference type="CDD" id="cd00067">
    <property type="entry name" value="GAL4"/>
    <property type="match status" value="1"/>
</dbReference>
<dbReference type="CDD" id="cd12148">
    <property type="entry name" value="fungal_TF_MHR"/>
    <property type="match status" value="1"/>
</dbReference>
<evidence type="ECO:0000256" key="2">
    <source>
        <dbReference type="ARBA" id="ARBA00023242"/>
    </source>
</evidence>
<dbReference type="PANTHER" id="PTHR46910:SF38">
    <property type="entry name" value="ZN(2)-C6 FUNGAL-TYPE DOMAIN-CONTAINING PROTEIN"/>
    <property type="match status" value="1"/>
</dbReference>
<dbReference type="GO" id="GO:0006351">
    <property type="term" value="P:DNA-templated transcription"/>
    <property type="evidence" value="ECO:0007669"/>
    <property type="project" value="InterPro"/>
</dbReference>
<dbReference type="InParanoid" id="A0A369K2B0"/>
<dbReference type="InterPro" id="IPR001138">
    <property type="entry name" value="Zn2Cys6_DnaBD"/>
</dbReference>
<dbReference type="STRING" id="39966.A0A369K2B0"/>
<dbReference type="InterPro" id="IPR007219">
    <property type="entry name" value="XnlR_reg_dom"/>
</dbReference>
<feature type="region of interest" description="Disordered" evidence="3">
    <location>
        <begin position="105"/>
        <end position="130"/>
    </location>
</feature>
<organism evidence="5 6">
    <name type="scientific">Hypsizygus marmoreus</name>
    <name type="common">White beech mushroom</name>
    <name type="synonym">Agaricus marmoreus</name>
    <dbReference type="NCBI Taxonomy" id="39966"/>
    <lineage>
        <taxon>Eukaryota</taxon>
        <taxon>Fungi</taxon>
        <taxon>Dikarya</taxon>
        <taxon>Basidiomycota</taxon>
        <taxon>Agaricomycotina</taxon>
        <taxon>Agaricomycetes</taxon>
        <taxon>Agaricomycetidae</taxon>
        <taxon>Agaricales</taxon>
        <taxon>Tricholomatineae</taxon>
        <taxon>Lyophyllaceae</taxon>
        <taxon>Hypsizygus</taxon>
    </lineage>
</organism>
<feature type="compositionally biased region" description="Polar residues" evidence="3">
    <location>
        <begin position="727"/>
        <end position="737"/>
    </location>
</feature>
<feature type="region of interest" description="Disordered" evidence="3">
    <location>
        <begin position="1"/>
        <end position="26"/>
    </location>
</feature>
<accession>A0A369K2B0</accession>
<sequence length="952" mass="105923">MSSNEEDYNDPDNTSQSSKKRKVQRACDTCRRKKIRCDGGQMPGNRCSNCIAYSFDCTYIEAAKKRGPPKGYVERLESRLEKLEKVLNRLCPDSEVLKELEPSLETDWLTDRGPKTTDSTEQDGHQPRNPCDIATMVIRRAGGNPDLPEDLQDDDFAHVLLLSDNFKRLTVVDDTDKDRRYFGKSSGAMFLQTALEVKNQYTGGNEDIRRQVLGSKRPEFWTISSWEQTAQPDQKPTYIFPEEDLMLSLIDLYFEHTNLYLPLLHRPTFDKAVAAGLHLRDDSFGATLLLVCANGSRNSDDPRILADGVDSYHSAGWKWFNQVHLLKNSLLSPPSLYDLQFYSLSVIFLQASSAPQSCWTMVGIGIRLAQDVGAHRRKYDRKNMTAEDEMWKRAFWVLVCMDRMVSSSLGRPCAIQDEDFDVDFPVECDDEYWDNPDPAQRFKQPPNKPSIITAFNLYLKLLQVLAIVLRTIYSINKSKILLGFVGQQWEQHIVAELDSALNKWVDTVPDFLRWDPTREDMRFFTLSATIYCTYYHIQILIHRPFIPSPRKPSPLTFPSLAICTNAARSCSHIVDVQRRRGILAPPQVQIAIFTSGIVLLLSLWGGKRSGLATDTSREMADVQKCMQALKGCETRWHSAGRLWDILCELACVGDLPLPKPSPPVSNKRERGADSPLTSSTNATNSPSSTAPDTPRTIAGTRRVTRESASGSSSGGKKPPLHHERSNRSLLSAEQQPTPFSLPVYSEELGRFPPRVQAPRGQASPFDASMSYWHSGSLQSPESLPSTSTAPSPAFSHPGAHSIGSSIPMEGLKFDQMGMHYPNMFPQSSSASPSLSVMQSPFEHGELGTAMHSLSGGAGVNPQQTPAPFSPGQFGAGGVDANMQALIDSDTFAMWSNAPTGLECVISCTPFSRDSYDMDPPGRLDDWGTYLANVSELTHGFHHPSGAPGDQQH</sequence>
<evidence type="ECO:0000259" key="4">
    <source>
        <dbReference type="PROSITE" id="PS50048"/>
    </source>
</evidence>
<feature type="compositionally biased region" description="Low complexity" evidence="3">
    <location>
        <begin position="779"/>
        <end position="797"/>
    </location>
</feature>
<dbReference type="Gene3D" id="4.10.240.10">
    <property type="entry name" value="Zn(2)-C6 fungal-type DNA-binding domain"/>
    <property type="match status" value="1"/>
</dbReference>
<feature type="compositionally biased region" description="Low complexity" evidence="3">
    <location>
        <begin position="677"/>
        <end position="691"/>
    </location>
</feature>